<reference evidence="3" key="1">
    <citation type="journal article" date="2020" name="BMC Genomics">
        <title>Correction to: Identification and distribution of gene clusters required for synthesis of sphingolipid metabolism inhibitors in diverse species of the filamentous fungus Fusarium.</title>
        <authorList>
            <person name="Kim H.S."/>
            <person name="Lohmar J.M."/>
            <person name="Busman M."/>
            <person name="Brown D.W."/>
            <person name="Naumann T.A."/>
            <person name="Divon H.H."/>
            <person name="Lysoe E."/>
            <person name="Uhlig S."/>
            <person name="Proctor R.H."/>
        </authorList>
    </citation>
    <scope>NUCLEOTIDE SEQUENCE</scope>
    <source>
        <strain evidence="3">NRRL 22465</strain>
    </source>
</reference>
<protein>
    <recommendedName>
        <fullName evidence="5">Apple domain-containing protein</fullName>
    </recommendedName>
</protein>
<name>A0A8H4UF65_9HYPO</name>
<feature type="compositionally biased region" description="Polar residues" evidence="1">
    <location>
        <begin position="191"/>
        <end position="202"/>
    </location>
</feature>
<dbReference type="PANTHER" id="PTHR34008">
    <property type="entry name" value="REPETITIVE PROLINE-RICH CELL WALL PROTEIN 1"/>
    <property type="match status" value="1"/>
</dbReference>
<organism evidence="3 4">
    <name type="scientific">Fusarium zealandicum</name>
    <dbReference type="NCBI Taxonomy" id="1053134"/>
    <lineage>
        <taxon>Eukaryota</taxon>
        <taxon>Fungi</taxon>
        <taxon>Dikarya</taxon>
        <taxon>Ascomycota</taxon>
        <taxon>Pezizomycotina</taxon>
        <taxon>Sordariomycetes</taxon>
        <taxon>Hypocreomycetidae</taxon>
        <taxon>Hypocreales</taxon>
        <taxon>Nectriaceae</taxon>
        <taxon>Fusarium</taxon>
        <taxon>Fusarium staphyleae species complex</taxon>
    </lineage>
</organism>
<feature type="region of interest" description="Disordered" evidence="1">
    <location>
        <begin position="181"/>
        <end position="202"/>
    </location>
</feature>
<feature type="signal peptide" evidence="2">
    <location>
        <begin position="1"/>
        <end position="19"/>
    </location>
</feature>
<accession>A0A8H4UF65</accession>
<feature type="compositionally biased region" description="Polar residues" evidence="1">
    <location>
        <begin position="558"/>
        <end position="568"/>
    </location>
</feature>
<dbReference type="EMBL" id="JABEYC010000656">
    <property type="protein sequence ID" value="KAF4975288.1"/>
    <property type="molecule type" value="Genomic_DNA"/>
</dbReference>
<keyword evidence="4" id="KW-1185">Reference proteome</keyword>
<feature type="region of interest" description="Disordered" evidence="1">
    <location>
        <begin position="558"/>
        <end position="620"/>
    </location>
</feature>
<dbReference type="AlphaFoldDB" id="A0A8H4UF65"/>
<feature type="region of interest" description="Disordered" evidence="1">
    <location>
        <begin position="44"/>
        <end position="89"/>
    </location>
</feature>
<reference evidence="3" key="2">
    <citation type="submission" date="2020-05" db="EMBL/GenBank/DDBJ databases">
        <authorList>
            <person name="Kim H.-S."/>
            <person name="Proctor R.H."/>
            <person name="Brown D.W."/>
        </authorList>
    </citation>
    <scope>NUCLEOTIDE SEQUENCE</scope>
    <source>
        <strain evidence="3">NRRL 22465</strain>
    </source>
</reference>
<comment type="caution">
    <text evidence="3">The sequence shown here is derived from an EMBL/GenBank/DDBJ whole genome shotgun (WGS) entry which is preliminary data.</text>
</comment>
<keyword evidence="2" id="KW-0732">Signal</keyword>
<evidence type="ECO:0000313" key="3">
    <source>
        <dbReference type="EMBL" id="KAF4975288.1"/>
    </source>
</evidence>
<feature type="compositionally biased region" description="Polar residues" evidence="1">
    <location>
        <begin position="603"/>
        <end position="620"/>
    </location>
</feature>
<dbReference type="OrthoDB" id="5090347at2759"/>
<sequence>MLLTSLVGAVGLLATAVEAAPRGVGFNKIRRDSRGPNALRAQVAARSDSNSAGYDNVYDKPDAYTTTPDNYGPPDTYTKPAAHYDAPSRKSSISAINSKTLESSTECPTHAVYISTKTVDITVTVTASTNVSYTETCYECTKTLTMNNTVYVPPSKYASTPPSNVETKVVYPDTKTTTIGSEYGTALPYGPSNSTRLPPSNTKIVEEPGETESCTDEYPYMNSTVVPSYTAPIDKHASETQYPNGTAVYSTPGGYSSIPPVYTKPAHTKPVYSDPAHGNSTILPPVYSTPAYSGPGNSTIPPVYTKPAYTKPSYSDPASGNYTALPPAYTKPAGYDPVLPGNSTVPPVYTKPAQTTPGYSGPAVPNNSTIVPPVFTKPVESPIYTPPVYTKPAYSNPVLPGNSTVPPVYTKPAQTTPGYSGPAVPNNSTVVPPVFTKPAETPAYTPPIYTPPVYTKPAYTESVIPGNSSTVTPPVYTKPAFTKPVYSDPAGASNSSAVPPVYTKPVNTPIYTPPVYTKPVFTDPVVSGNSSIVLPIYTKPVETPVYTPPVYTKPAFPSESSAAANSTVPPVIPAPSSESTSVGDPSSTPVLSTSQDGADPISATRTPSGTGSVSTEALTETPTRSAIVSLPFLTATTTAKASTSETCIIDTSMAPISTSYVNATSTMPAMPTETVYGRNVENGATDKNCAYCGVNGKPAGSYFIAEFSEDRPGVAVTLEGCYQFCDSTMDTTRGCQAYRFYHNDLGAARCALHGRSVALSVRDLDSSVEDTWYDLTCGSPTEEAAYDDSTSNYRRKRSGAGAALRIALGF</sequence>
<feature type="chain" id="PRO_5034930327" description="Apple domain-containing protein" evidence="2">
    <location>
        <begin position="20"/>
        <end position="810"/>
    </location>
</feature>
<evidence type="ECO:0008006" key="5">
    <source>
        <dbReference type="Google" id="ProtNLM"/>
    </source>
</evidence>
<feature type="compositionally biased region" description="Polar residues" evidence="1">
    <location>
        <begin position="576"/>
        <end position="596"/>
    </location>
</feature>
<evidence type="ECO:0000256" key="1">
    <source>
        <dbReference type="SAM" id="MobiDB-lite"/>
    </source>
</evidence>
<dbReference type="PANTHER" id="PTHR34008:SF2">
    <property type="entry name" value="REPETITIVE PROLINE-RICH CELL WALL PROTEIN 1"/>
    <property type="match status" value="1"/>
</dbReference>
<proteinExistence type="predicted"/>
<dbReference type="Proteomes" id="UP000635477">
    <property type="component" value="Unassembled WGS sequence"/>
</dbReference>
<gene>
    <name evidence="3" type="ORF">FZEAL_7901</name>
</gene>
<evidence type="ECO:0000256" key="2">
    <source>
        <dbReference type="SAM" id="SignalP"/>
    </source>
</evidence>
<evidence type="ECO:0000313" key="4">
    <source>
        <dbReference type="Proteomes" id="UP000635477"/>
    </source>
</evidence>